<proteinExistence type="predicted"/>
<accession>A0A5E8UX49</accession>
<name>A0A5E8UX49_ROSAD</name>
<evidence type="ECO:0000313" key="3">
    <source>
        <dbReference type="Proteomes" id="UP000004703"/>
    </source>
</evidence>
<dbReference type="AlphaFoldDB" id="A0A5E8UX49"/>
<dbReference type="EMBL" id="ACCU02000006">
    <property type="protein sequence ID" value="RMX61755.1"/>
    <property type="molecule type" value="Genomic_DNA"/>
</dbReference>
<comment type="caution">
    <text evidence="2">The sequence shown here is derived from an EMBL/GenBank/DDBJ whole genome shotgun (WGS) entry which is preliminary data.</text>
</comment>
<sequence>MRAPLFYAVTAFIPEWITVLLIPVLSVKVKASSVSVSTSETRAP</sequence>
<organism evidence="2 3">
    <name type="scientific">Roseibium alexandrii (strain DSM 17067 / NCIMB 14079 / DFL-11)</name>
    <name type="common">Labrenzia alexandrii</name>
    <dbReference type="NCBI Taxonomy" id="244592"/>
    <lineage>
        <taxon>Bacteria</taxon>
        <taxon>Pseudomonadati</taxon>
        <taxon>Pseudomonadota</taxon>
        <taxon>Alphaproteobacteria</taxon>
        <taxon>Hyphomicrobiales</taxon>
        <taxon>Stappiaceae</taxon>
        <taxon>Roseibium</taxon>
    </lineage>
</organism>
<evidence type="ECO:0000256" key="1">
    <source>
        <dbReference type="SAM" id="Phobius"/>
    </source>
</evidence>
<geneLocation type="plasmid" evidence="3">
    <name>pladfl_2</name>
</geneLocation>
<keyword evidence="1" id="KW-0812">Transmembrane</keyword>
<gene>
    <name evidence="2" type="ORF">SADFL11_00050970</name>
</gene>
<protein>
    <submittedName>
        <fullName evidence="2">Uncharacterized protein</fullName>
    </submittedName>
</protein>
<keyword evidence="2" id="KW-0614">Plasmid</keyword>
<keyword evidence="1" id="KW-1133">Transmembrane helix</keyword>
<keyword evidence="1" id="KW-0472">Membrane</keyword>
<dbReference type="Proteomes" id="UP000004703">
    <property type="component" value="Plasmid pLADFL_2"/>
</dbReference>
<evidence type="ECO:0000313" key="2">
    <source>
        <dbReference type="EMBL" id="RMX61755.1"/>
    </source>
</evidence>
<reference evidence="2 3" key="2">
    <citation type="submission" date="2013-04" db="EMBL/GenBank/DDBJ databases">
        <authorList>
            <person name="Fiebig A."/>
            <person name="Pradella S."/>
            <person name="Wagner-Doebler I."/>
        </authorList>
    </citation>
    <scope>NUCLEOTIDE SEQUENCE [LARGE SCALE GENOMIC DNA]</scope>
    <source>
        <strain evidence="3">DSM 17067 / NCIMB 14079 / DFL-11</strain>
        <plasmid evidence="3">pladfl_2</plasmid>
    </source>
</reference>
<feature type="transmembrane region" description="Helical" evidence="1">
    <location>
        <begin position="6"/>
        <end position="25"/>
    </location>
</feature>
<reference evidence="2 3" key="1">
    <citation type="submission" date="2008-01" db="EMBL/GenBank/DDBJ databases">
        <authorList>
            <person name="Wagner-Dobler I."/>
            <person name="Ferriera S."/>
            <person name="Johnson J."/>
            <person name="Kravitz S."/>
            <person name="Beeson K."/>
            <person name="Sutton G."/>
            <person name="Rogers Y.-H."/>
            <person name="Friedman R."/>
            <person name="Frazier M."/>
            <person name="Venter J.C."/>
        </authorList>
    </citation>
    <scope>NUCLEOTIDE SEQUENCE [LARGE SCALE GENOMIC DNA]</scope>
    <source>
        <strain evidence="3">DSM 17067 / NCIMB 14079 / DFL-11</strain>
        <plasmid evidence="3">pladfl_2</plasmid>
    </source>
</reference>